<evidence type="ECO:0000259" key="4">
    <source>
        <dbReference type="PROSITE" id="PS50887"/>
    </source>
</evidence>
<dbReference type="Pfam" id="PF00990">
    <property type="entry name" value="GGDEF"/>
    <property type="match status" value="1"/>
</dbReference>
<dbReference type="RefSeq" id="WP_193002597.1">
    <property type="nucleotide sequence ID" value="NZ_CP040449.1"/>
</dbReference>
<dbReference type="PROSITE" id="PS50883">
    <property type="entry name" value="EAL"/>
    <property type="match status" value="1"/>
</dbReference>
<keyword evidence="2" id="KW-0175">Coiled coil</keyword>
<keyword evidence="6" id="KW-1185">Reference proteome</keyword>
<dbReference type="Pfam" id="PF00563">
    <property type="entry name" value="EAL"/>
    <property type="match status" value="1"/>
</dbReference>
<dbReference type="Proteomes" id="UP000594034">
    <property type="component" value="Chromosome"/>
</dbReference>
<dbReference type="SUPFAM" id="SSF55073">
    <property type="entry name" value="Nucleotide cyclase"/>
    <property type="match status" value="1"/>
</dbReference>
<proteinExistence type="predicted"/>
<sequence>MSTHSSQRSATPSLLALVTTIVNFPSPEHATSTEYDELRQHLATHCTLSHFALLGYTRSGLKWIYEFGLNDSLKEQLKADPERMLDLLGHLKEEAGWCQQSVSNGPVIRLLAKTTPSEQPTLNLLLECLANRMSEAQTDAQIGQDLSPLAQRQPDWQQKMESLNRVMRLANSLPSQAFYAQLDAASQFVLGACDFILLQLEEYHGRTLYPEHTELGEAVLQSLCHTTHTMETERHGRFWISHPLRLQHHYFAHLLLSLPHAPGPDERLLIDFLRGQLTMVMELQRIREQLAELRSLESIDLRLHQLRQANLRLQKQLKRHQELERKLQFDALHDPLTMLPNRAFLMNRLDQAMKHYHRHRSPGFTLIFIDVDHFKEINDTLGHKVGDLLLKEIAVRLSSCVRQNDLVARLGGDEFVIYLDASTDNSTISPVLSRILERHAAPFRLLGNELQVQLSMGVATVTEHTSDVSQLLHQADLAMYQAKRSGRNRIVIYSEACQDRDWLSPELELAKALEERRILPYFQPVIRLSDGQLAGLEVMARWLTQEGILKDAFDFIPLAEQCGLILELDRLILRHTCQQLQNWLAQLGGNSIKVSLNLSGKHLASQELVDKLLTIITESGVPIGNLVFEFNERELSRLDTDTLTILHELRAHGLQICLDDFGTGFSSLNALFHYPVDYIKVDDSFTHRMLQSPKDLALIRAMRDISQDLGFRLIVEGIETKLEYQKLLELGCEQGQGRFIAPPMPGIDIPPLLGRNITVQG</sequence>
<organism evidence="5 6">
    <name type="scientific">Aeromonas simiae</name>
    <dbReference type="NCBI Taxonomy" id="218936"/>
    <lineage>
        <taxon>Bacteria</taxon>
        <taxon>Pseudomonadati</taxon>
        <taxon>Pseudomonadota</taxon>
        <taxon>Gammaproteobacteria</taxon>
        <taxon>Aeromonadales</taxon>
        <taxon>Aeromonadaceae</taxon>
        <taxon>Aeromonas</taxon>
    </lineage>
</organism>
<dbReference type="FunFam" id="3.30.70.270:FF:000001">
    <property type="entry name" value="Diguanylate cyclase domain protein"/>
    <property type="match status" value="1"/>
</dbReference>
<gene>
    <name evidence="5" type="ORF">FE240_16840</name>
</gene>
<dbReference type="EMBL" id="CP040449">
    <property type="protein sequence ID" value="QFI56193.1"/>
    <property type="molecule type" value="Genomic_DNA"/>
</dbReference>
<dbReference type="InterPro" id="IPR000160">
    <property type="entry name" value="GGDEF_dom"/>
</dbReference>
<evidence type="ECO:0000313" key="5">
    <source>
        <dbReference type="EMBL" id="QFI56193.1"/>
    </source>
</evidence>
<dbReference type="Gene3D" id="3.30.70.270">
    <property type="match status" value="1"/>
</dbReference>
<feature type="domain" description="GGDEF" evidence="4">
    <location>
        <begin position="362"/>
        <end position="495"/>
    </location>
</feature>
<dbReference type="InterPro" id="IPR029787">
    <property type="entry name" value="Nucleotide_cyclase"/>
</dbReference>
<dbReference type="AlphaFoldDB" id="A0A5J6X236"/>
<evidence type="ECO:0000313" key="6">
    <source>
        <dbReference type="Proteomes" id="UP000594034"/>
    </source>
</evidence>
<comment type="cofactor">
    <cofactor evidence="1">
        <name>Mg(2+)</name>
        <dbReference type="ChEBI" id="CHEBI:18420"/>
    </cofactor>
</comment>
<dbReference type="InterPro" id="IPR001633">
    <property type="entry name" value="EAL_dom"/>
</dbReference>
<feature type="domain" description="EAL" evidence="3">
    <location>
        <begin position="502"/>
        <end position="757"/>
    </location>
</feature>
<dbReference type="InterPro" id="IPR035919">
    <property type="entry name" value="EAL_sf"/>
</dbReference>
<dbReference type="Gene3D" id="3.20.20.450">
    <property type="entry name" value="EAL domain"/>
    <property type="match status" value="1"/>
</dbReference>
<evidence type="ECO:0000259" key="3">
    <source>
        <dbReference type="PROSITE" id="PS50883"/>
    </source>
</evidence>
<dbReference type="CDD" id="cd01948">
    <property type="entry name" value="EAL"/>
    <property type="match status" value="1"/>
</dbReference>
<feature type="coiled-coil region" evidence="2">
    <location>
        <begin position="296"/>
        <end position="326"/>
    </location>
</feature>
<dbReference type="PROSITE" id="PS50887">
    <property type="entry name" value="GGDEF"/>
    <property type="match status" value="1"/>
</dbReference>
<dbReference type="PANTHER" id="PTHR33121">
    <property type="entry name" value="CYCLIC DI-GMP PHOSPHODIESTERASE PDEF"/>
    <property type="match status" value="1"/>
</dbReference>
<evidence type="ECO:0000256" key="2">
    <source>
        <dbReference type="SAM" id="Coils"/>
    </source>
</evidence>
<dbReference type="GO" id="GO:0071111">
    <property type="term" value="F:cyclic-guanylate-specific phosphodiesterase activity"/>
    <property type="evidence" value="ECO:0007669"/>
    <property type="project" value="InterPro"/>
</dbReference>
<evidence type="ECO:0000256" key="1">
    <source>
        <dbReference type="ARBA" id="ARBA00001946"/>
    </source>
</evidence>
<protein>
    <submittedName>
        <fullName evidence="5">EAL domain-containing protein</fullName>
    </submittedName>
</protein>
<dbReference type="InterPro" id="IPR050706">
    <property type="entry name" value="Cyclic-di-GMP_PDE-like"/>
</dbReference>
<dbReference type="SMART" id="SM00052">
    <property type="entry name" value="EAL"/>
    <property type="match status" value="1"/>
</dbReference>
<dbReference type="CDD" id="cd01949">
    <property type="entry name" value="GGDEF"/>
    <property type="match status" value="1"/>
</dbReference>
<name>A0A5J6X236_9GAMM</name>
<accession>A0A5J6X236</accession>
<dbReference type="KEGG" id="asim:FE240_16840"/>
<dbReference type="PANTHER" id="PTHR33121:SF70">
    <property type="entry name" value="SIGNALING PROTEIN YKOW"/>
    <property type="match status" value="1"/>
</dbReference>
<dbReference type="SMART" id="SM00267">
    <property type="entry name" value="GGDEF"/>
    <property type="match status" value="1"/>
</dbReference>
<dbReference type="SUPFAM" id="SSF141868">
    <property type="entry name" value="EAL domain-like"/>
    <property type="match status" value="1"/>
</dbReference>
<dbReference type="InterPro" id="IPR043128">
    <property type="entry name" value="Rev_trsase/Diguanyl_cyclase"/>
</dbReference>
<reference evidence="5 6" key="1">
    <citation type="submission" date="2019-05" db="EMBL/GenBank/DDBJ databases">
        <title>OXA-830, a novel chromosomally encoded expanded-spectrum class D beta-lactamase in Aeromonas simiae.</title>
        <authorList>
            <person name="Zhou W."/>
            <person name="Chen Q."/>
        </authorList>
    </citation>
    <scope>NUCLEOTIDE SEQUENCE [LARGE SCALE GENOMIC DNA]</scope>
    <source>
        <strain evidence="5 6">A6</strain>
    </source>
</reference>
<dbReference type="NCBIfam" id="TIGR00254">
    <property type="entry name" value="GGDEF"/>
    <property type="match status" value="1"/>
</dbReference>